<proteinExistence type="predicted"/>
<protein>
    <submittedName>
        <fullName evidence="2">Uncharacterized protein</fullName>
    </submittedName>
</protein>
<dbReference type="EMBL" id="FLQV01002843">
    <property type="protein sequence ID" value="SBT01883.1"/>
    <property type="molecule type" value="Genomic_DNA"/>
</dbReference>
<reference evidence="3" key="1">
    <citation type="submission" date="2016-05" db="EMBL/GenBank/DDBJ databases">
        <authorList>
            <person name="Naeem Raeece"/>
        </authorList>
    </citation>
    <scope>NUCLEOTIDE SEQUENCE [LARGE SCALE GENOMIC DNA]</scope>
</reference>
<keyword evidence="1" id="KW-0472">Membrane</keyword>
<name>A0A1A8X9F9_PLAOA</name>
<keyword evidence="1" id="KW-1133">Transmembrane helix</keyword>
<keyword evidence="1" id="KW-0812">Transmembrane</keyword>
<dbReference type="Proteomes" id="UP000078546">
    <property type="component" value="Unassembled WGS sequence"/>
</dbReference>
<evidence type="ECO:0000313" key="3">
    <source>
        <dbReference type="Proteomes" id="UP000078546"/>
    </source>
</evidence>
<evidence type="ECO:0000256" key="1">
    <source>
        <dbReference type="SAM" id="Phobius"/>
    </source>
</evidence>
<accession>A0A1A8X9F9</accession>
<organism evidence="2 3">
    <name type="scientific">Plasmodium ovale curtisi</name>
    <dbReference type="NCBI Taxonomy" id="864141"/>
    <lineage>
        <taxon>Eukaryota</taxon>
        <taxon>Sar</taxon>
        <taxon>Alveolata</taxon>
        <taxon>Apicomplexa</taxon>
        <taxon>Aconoidasida</taxon>
        <taxon>Haemosporida</taxon>
        <taxon>Plasmodiidae</taxon>
        <taxon>Plasmodium</taxon>
        <taxon>Plasmodium (Plasmodium)</taxon>
    </lineage>
</organism>
<feature type="transmembrane region" description="Helical" evidence="1">
    <location>
        <begin position="164"/>
        <end position="190"/>
    </location>
</feature>
<gene>
    <name evidence="2" type="ORF">POVCU1_070490</name>
</gene>
<dbReference type="AlphaFoldDB" id="A0A1A8X9F9"/>
<evidence type="ECO:0000313" key="2">
    <source>
        <dbReference type="EMBL" id="SBT01883.1"/>
    </source>
</evidence>
<sequence length="239" mass="26228">MLGLTAEQCKSYADMASKFAALPQGIADLCECIGNTDSTNDEQPKSNSMCACIKGLGNNGLSESIEKFKGCNPTKDGSSNTFPNVLHLLTNSCYLGAIKEILQKLGSMDKCDIKLSQYTEKITKALDFVQATTKTTLKYSGAFNCIVVLGEKLLRNVMKNISRYSIILPLCVSVSVATILIGIFCVIYKGGSCLCFGSRKKKGNKNYDEEMQNLYEEYNQTLQSTAMLNKYLLGYQQGQ</sequence>